<evidence type="ECO:0000256" key="4">
    <source>
        <dbReference type="ARBA" id="ARBA00022768"/>
    </source>
</evidence>
<keyword evidence="4 6" id="KW-0251">Elongation factor</keyword>
<dbReference type="InterPro" id="IPR018101">
    <property type="entry name" value="Transl_elong_Ts_CS"/>
</dbReference>
<comment type="subcellular location">
    <subcellularLocation>
        <location evidence="6">Cytoplasm</location>
    </subcellularLocation>
</comment>
<dbReference type="FunFam" id="1.10.286.20:FF:000001">
    <property type="entry name" value="Elongation factor Ts"/>
    <property type="match status" value="1"/>
</dbReference>
<dbReference type="Gene3D" id="1.10.286.20">
    <property type="match status" value="1"/>
</dbReference>
<dbReference type="InterPro" id="IPR001816">
    <property type="entry name" value="Transl_elong_EFTs/EF1B"/>
</dbReference>
<feature type="domain" description="Translation elongation factor EFTs/EF1B dimerisation" evidence="7">
    <location>
        <begin position="70"/>
        <end position="287"/>
    </location>
</feature>
<reference evidence="9" key="1">
    <citation type="submission" date="2018-11" db="EMBL/GenBank/DDBJ databases">
        <title>Phylogenetic, genomic, and biogeographic characterization of a novel and ubiquitous marine invertebrate-associated Rickettsiales parasite, Candidatus Marinoinvertebrata rohwerii, gen. nov., sp. nov.</title>
        <authorList>
            <person name="Klinges J.G."/>
            <person name="Rosales S.M."/>
            <person name="Mcminds R."/>
            <person name="Shaver E.C."/>
            <person name="Shantz A."/>
            <person name="Peters E.C."/>
            <person name="Burkepile D.E."/>
            <person name="Silliman B.R."/>
            <person name="Vega Thurber R.L."/>
        </authorList>
    </citation>
    <scope>NUCLEOTIDE SEQUENCE [LARGE SCALE GENOMIC DNA]</scope>
    <source>
        <strain evidence="9">a_cerv_44</strain>
    </source>
</reference>
<dbReference type="InterPro" id="IPR036402">
    <property type="entry name" value="EF-Ts_dimer_sf"/>
</dbReference>
<sequence length="287" mass="31553">MSISASLIKELRNKTGAGMLDCKKALLETNSNIDDAVAWLRKKGLASAGKKAGRETSEGVIAINIDGNNATIIELNSETDFVGKNEKFLNLAKKVVKSAHDYEGVEVEKFLESGNHDSTPINELIAEHISIIGENISLKKINKIGVSKGKIIPYIHNKLADNIGKIGVVVALEGDVNDEIEEFGRQLAMHIAASKPMALNVESLDKDVVEKEKDILRDQALQSGKPANVVEKMIEGRIRKFLEEIVLLEQAFVIDGKTKINKVIEDLKSKNNCDFNISGYLRYEIGE</sequence>
<dbReference type="InterPro" id="IPR009060">
    <property type="entry name" value="UBA-like_sf"/>
</dbReference>
<organism evidence="8 9">
    <name type="scientific">Candidatus Aquarickettsia rohweri</name>
    <dbReference type="NCBI Taxonomy" id="2602574"/>
    <lineage>
        <taxon>Bacteria</taxon>
        <taxon>Pseudomonadati</taxon>
        <taxon>Pseudomonadota</taxon>
        <taxon>Alphaproteobacteria</taxon>
        <taxon>Rickettsiales</taxon>
        <taxon>Candidatus Midichloriaceae</taxon>
        <taxon>Candidatus Aquarickettsia</taxon>
    </lineage>
</organism>
<dbReference type="RefSeq" id="WP_126044513.1">
    <property type="nucleotide sequence ID" value="NZ_RXFM01000019.1"/>
</dbReference>
<comment type="function">
    <text evidence="6">Associates with the EF-Tu.GDP complex and induces the exchange of GDP to GTP. It remains bound to the aminoacyl-tRNA.EF-Tu.GTP complex up to the GTP hydrolysis stage on the ribosome.</text>
</comment>
<dbReference type="Gene3D" id="1.10.8.10">
    <property type="entry name" value="DNA helicase RuvA subunit, C-terminal domain"/>
    <property type="match status" value="1"/>
</dbReference>
<gene>
    <name evidence="6" type="primary">tsf</name>
    <name evidence="8" type="ORF">EIC27_02155</name>
</gene>
<evidence type="ECO:0000256" key="2">
    <source>
        <dbReference type="ARBA" id="ARBA00016956"/>
    </source>
</evidence>
<dbReference type="NCBIfam" id="TIGR00116">
    <property type="entry name" value="tsf"/>
    <property type="match status" value="1"/>
</dbReference>
<evidence type="ECO:0000313" key="8">
    <source>
        <dbReference type="EMBL" id="RST69973.1"/>
    </source>
</evidence>
<name>A0A429XSI4_9RICK</name>
<evidence type="ECO:0000256" key="3">
    <source>
        <dbReference type="ARBA" id="ARBA00022490"/>
    </source>
</evidence>
<dbReference type="CDD" id="cd14275">
    <property type="entry name" value="UBA_EF-Ts"/>
    <property type="match status" value="1"/>
</dbReference>
<dbReference type="EMBL" id="RXFM01000019">
    <property type="protein sequence ID" value="RST69973.1"/>
    <property type="molecule type" value="Genomic_DNA"/>
</dbReference>
<evidence type="ECO:0000313" key="9">
    <source>
        <dbReference type="Proteomes" id="UP000279470"/>
    </source>
</evidence>
<dbReference type="HAMAP" id="MF_00050">
    <property type="entry name" value="EF_Ts"/>
    <property type="match status" value="1"/>
</dbReference>
<dbReference type="PANTHER" id="PTHR11741:SF0">
    <property type="entry name" value="ELONGATION FACTOR TS, MITOCHONDRIAL"/>
    <property type="match status" value="1"/>
</dbReference>
<dbReference type="SUPFAM" id="SSF46934">
    <property type="entry name" value="UBA-like"/>
    <property type="match status" value="1"/>
</dbReference>
<dbReference type="FunFam" id="1.10.8.10:FF:000001">
    <property type="entry name" value="Elongation factor Ts"/>
    <property type="match status" value="1"/>
</dbReference>
<dbReference type="GO" id="GO:0005737">
    <property type="term" value="C:cytoplasm"/>
    <property type="evidence" value="ECO:0007669"/>
    <property type="project" value="UniProtKB-SubCell"/>
</dbReference>
<dbReference type="Proteomes" id="UP000279470">
    <property type="component" value="Unassembled WGS sequence"/>
</dbReference>
<dbReference type="Gene3D" id="3.30.479.20">
    <property type="entry name" value="Elongation factor Ts, dimerisation domain"/>
    <property type="match status" value="2"/>
</dbReference>
<dbReference type="PROSITE" id="PS01126">
    <property type="entry name" value="EF_TS_1"/>
    <property type="match status" value="1"/>
</dbReference>
<keyword evidence="3 6" id="KW-0963">Cytoplasm</keyword>
<evidence type="ECO:0000259" key="7">
    <source>
        <dbReference type="Pfam" id="PF00889"/>
    </source>
</evidence>
<dbReference type="AlphaFoldDB" id="A0A429XSI4"/>
<accession>A0A429XSI4</accession>
<protein>
    <recommendedName>
        <fullName evidence="2 6">Elongation factor Ts</fullName>
        <shortName evidence="6">EF-Ts</shortName>
    </recommendedName>
</protein>
<feature type="region of interest" description="Involved in Mg(2+) ion dislocation from EF-Tu" evidence="6">
    <location>
        <begin position="79"/>
        <end position="82"/>
    </location>
</feature>
<comment type="similarity">
    <text evidence="1 6">Belongs to the EF-Ts family.</text>
</comment>
<keyword evidence="9" id="KW-1185">Reference proteome</keyword>
<dbReference type="PANTHER" id="PTHR11741">
    <property type="entry name" value="ELONGATION FACTOR TS"/>
    <property type="match status" value="1"/>
</dbReference>
<evidence type="ECO:0000256" key="1">
    <source>
        <dbReference type="ARBA" id="ARBA00005532"/>
    </source>
</evidence>
<dbReference type="InterPro" id="IPR014039">
    <property type="entry name" value="Transl_elong_EFTs/EF1B_dimer"/>
</dbReference>
<dbReference type="GO" id="GO:0003746">
    <property type="term" value="F:translation elongation factor activity"/>
    <property type="evidence" value="ECO:0007669"/>
    <property type="project" value="UniProtKB-UniRule"/>
</dbReference>
<evidence type="ECO:0000256" key="5">
    <source>
        <dbReference type="ARBA" id="ARBA00022917"/>
    </source>
</evidence>
<keyword evidence="5 6" id="KW-0648">Protein biosynthesis</keyword>
<dbReference type="Pfam" id="PF00889">
    <property type="entry name" value="EF_TS"/>
    <property type="match status" value="1"/>
</dbReference>
<comment type="caution">
    <text evidence="8">The sequence shown here is derived from an EMBL/GenBank/DDBJ whole genome shotgun (WGS) entry which is preliminary data.</text>
</comment>
<dbReference type="OrthoDB" id="9808348at2"/>
<proteinExistence type="inferred from homology"/>
<dbReference type="SUPFAM" id="SSF54713">
    <property type="entry name" value="Elongation factor Ts (EF-Ts), dimerisation domain"/>
    <property type="match status" value="1"/>
</dbReference>
<evidence type="ECO:0000256" key="6">
    <source>
        <dbReference type="HAMAP-Rule" id="MF_00050"/>
    </source>
</evidence>